<keyword evidence="2" id="KW-1185">Reference proteome</keyword>
<reference evidence="1 2" key="1">
    <citation type="submission" date="2021-06" db="EMBL/GenBank/DDBJ databases">
        <authorList>
            <person name="Palmer J.M."/>
        </authorList>
    </citation>
    <scope>NUCLEOTIDE SEQUENCE [LARGE SCALE GENOMIC DNA]</scope>
    <source>
        <strain evidence="1 2">XC_2019</strain>
        <tissue evidence="1">Muscle</tissue>
    </source>
</reference>
<gene>
    <name evidence="1" type="ORF">XENOCAPTIV_015778</name>
</gene>
<comment type="caution">
    <text evidence="1">The sequence shown here is derived from an EMBL/GenBank/DDBJ whole genome shotgun (WGS) entry which is preliminary data.</text>
</comment>
<name>A0ABV0SFK2_9TELE</name>
<organism evidence="1 2">
    <name type="scientific">Xenoophorus captivus</name>
    <dbReference type="NCBI Taxonomy" id="1517983"/>
    <lineage>
        <taxon>Eukaryota</taxon>
        <taxon>Metazoa</taxon>
        <taxon>Chordata</taxon>
        <taxon>Craniata</taxon>
        <taxon>Vertebrata</taxon>
        <taxon>Euteleostomi</taxon>
        <taxon>Actinopterygii</taxon>
        <taxon>Neopterygii</taxon>
        <taxon>Teleostei</taxon>
        <taxon>Neoteleostei</taxon>
        <taxon>Acanthomorphata</taxon>
        <taxon>Ovalentaria</taxon>
        <taxon>Atherinomorphae</taxon>
        <taxon>Cyprinodontiformes</taxon>
        <taxon>Goodeidae</taxon>
        <taxon>Xenoophorus</taxon>
    </lineage>
</organism>
<evidence type="ECO:0000313" key="1">
    <source>
        <dbReference type="EMBL" id="MEQ2219310.1"/>
    </source>
</evidence>
<proteinExistence type="predicted"/>
<evidence type="ECO:0000313" key="2">
    <source>
        <dbReference type="Proteomes" id="UP001434883"/>
    </source>
</evidence>
<feature type="non-terminal residue" evidence="1">
    <location>
        <position position="1"/>
    </location>
</feature>
<dbReference type="EMBL" id="JAHRIN010078889">
    <property type="protein sequence ID" value="MEQ2219310.1"/>
    <property type="molecule type" value="Genomic_DNA"/>
</dbReference>
<sequence>LFNMYTGQYFEKQKFYAFLSKSRGTKGRYRITAVAGVYHETTVRDLEETANDQSSRIEELEATVSKLTPQVNRLGEKCVDLESRSRRNNIHEIGASEGVEGPHPTNFIEDLLQDLLKLEENHCSTLLIAPCGRSPGLVANLGPLLSGYISFMRLK</sequence>
<dbReference type="Proteomes" id="UP001434883">
    <property type="component" value="Unassembled WGS sequence"/>
</dbReference>
<accession>A0ABV0SFK2</accession>
<protein>
    <submittedName>
        <fullName evidence="1">Uncharacterized protein</fullName>
    </submittedName>
</protein>